<evidence type="ECO:0000256" key="8">
    <source>
        <dbReference type="ARBA" id="ARBA00023141"/>
    </source>
</evidence>
<dbReference type="InterPro" id="IPR013785">
    <property type="entry name" value="Aldolase_TIM"/>
</dbReference>
<evidence type="ECO:0000256" key="10">
    <source>
        <dbReference type="HAMAP-Rule" id="MF_00135"/>
    </source>
</evidence>
<evidence type="ECO:0000256" key="6">
    <source>
        <dbReference type="ARBA" id="ARBA00022605"/>
    </source>
</evidence>
<evidence type="ECO:0000256" key="3">
    <source>
        <dbReference type="ARBA" id="ARBA00007571"/>
    </source>
</evidence>
<protein>
    <recommendedName>
        <fullName evidence="5 10">N-(5'-phosphoribosyl)anthranilate isomerase</fullName>
        <shortName evidence="10">PRAI</shortName>
        <ecNumber evidence="4 10">5.3.1.24</ecNumber>
    </recommendedName>
</protein>
<dbReference type="EMBL" id="JAAKYA010000071">
    <property type="protein sequence ID" value="NGO39790.1"/>
    <property type="molecule type" value="Genomic_DNA"/>
</dbReference>
<keyword evidence="6 10" id="KW-0028">Amino-acid biosynthesis</keyword>
<gene>
    <name evidence="10" type="primary">trpF</name>
    <name evidence="12" type="ORF">G4L39_10340</name>
</gene>
<comment type="caution">
    <text evidence="12">The sequence shown here is derived from an EMBL/GenBank/DDBJ whole genome shotgun (WGS) entry which is preliminary data.</text>
</comment>
<dbReference type="InterPro" id="IPR001240">
    <property type="entry name" value="PRAI_dom"/>
</dbReference>
<reference evidence="12 13" key="1">
    <citation type="submission" date="2020-02" db="EMBL/GenBank/DDBJ databases">
        <title>Draft genome sequence of Limisphaera ngatamarikiensis NGM72.4T, a thermophilic Verrucomicrobia grouped in subdivision 3.</title>
        <authorList>
            <person name="Carere C.R."/>
            <person name="Steen J."/>
            <person name="Hugenholtz P."/>
            <person name="Stott M.B."/>
        </authorList>
    </citation>
    <scope>NUCLEOTIDE SEQUENCE [LARGE SCALE GENOMIC DNA]</scope>
    <source>
        <strain evidence="12 13">NGM72.4</strain>
    </source>
</reference>
<comment type="pathway">
    <text evidence="2 10">Amino-acid biosynthesis; L-tryptophan biosynthesis; L-tryptophan from chorismate: step 3/5.</text>
</comment>
<dbReference type="UniPathway" id="UPA00035">
    <property type="reaction ID" value="UER00042"/>
</dbReference>
<keyword evidence="7 10" id="KW-0822">Tryptophan biosynthesis</keyword>
<dbReference type="Pfam" id="PF00697">
    <property type="entry name" value="PRAI"/>
    <property type="match status" value="1"/>
</dbReference>
<keyword evidence="8 10" id="KW-0057">Aromatic amino acid biosynthesis</keyword>
<dbReference type="RefSeq" id="WP_165108016.1">
    <property type="nucleotide sequence ID" value="NZ_JAAKYA010000071.1"/>
</dbReference>
<evidence type="ECO:0000256" key="1">
    <source>
        <dbReference type="ARBA" id="ARBA00001164"/>
    </source>
</evidence>
<dbReference type="InterPro" id="IPR044643">
    <property type="entry name" value="TrpF_fam"/>
</dbReference>
<dbReference type="GO" id="GO:0000162">
    <property type="term" value="P:L-tryptophan biosynthetic process"/>
    <property type="evidence" value="ECO:0007669"/>
    <property type="project" value="UniProtKB-UniRule"/>
</dbReference>
<dbReference type="EC" id="5.3.1.24" evidence="4 10"/>
<name>A0A6M1S395_9BACT</name>
<evidence type="ECO:0000313" key="12">
    <source>
        <dbReference type="EMBL" id="NGO39790.1"/>
    </source>
</evidence>
<evidence type="ECO:0000256" key="9">
    <source>
        <dbReference type="ARBA" id="ARBA00023235"/>
    </source>
</evidence>
<keyword evidence="13" id="KW-1185">Reference proteome</keyword>
<evidence type="ECO:0000259" key="11">
    <source>
        <dbReference type="Pfam" id="PF00697"/>
    </source>
</evidence>
<dbReference type="InterPro" id="IPR011060">
    <property type="entry name" value="RibuloseP-bd_barrel"/>
</dbReference>
<dbReference type="GO" id="GO:0004640">
    <property type="term" value="F:phosphoribosylanthranilate isomerase activity"/>
    <property type="evidence" value="ECO:0007669"/>
    <property type="project" value="UniProtKB-UniRule"/>
</dbReference>
<dbReference type="FunFam" id="3.20.20.70:FF:000075">
    <property type="entry name" value="Tryptophan biosynthesis protein TRP1"/>
    <property type="match status" value="1"/>
</dbReference>
<feature type="domain" description="N-(5'phosphoribosyl) anthranilate isomerase (PRAI)" evidence="11">
    <location>
        <begin position="8"/>
        <end position="203"/>
    </location>
</feature>
<evidence type="ECO:0000256" key="4">
    <source>
        <dbReference type="ARBA" id="ARBA00012572"/>
    </source>
</evidence>
<proteinExistence type="inferred from homology"/>
<dbReference type="HAMAP" id="MF_00135">
    <property type="entry name" value="PRAI"/>
    <property type="match status" value="1"/>
</dbReference>
<evidence type="ECO:0000256" key="2">
    <source>
        <dbReference type="ARBA" id="ARBA00004664"/>
    </source>
</evidence>
<dbReference type="PANTHER" id="PTHR42894">
    <property type="entry name" value="N-(5'-PHOSPHORIBOSYL)ANTHRANILATE ISOMERASE"/>
    <property type="match status" value="1"/>
</dbReference>
<comment type="catalytic activity">
    <reaction evidence="1 10">
        <text>N-(5-phospho-beta-D-ribosyl)anthranilate = 1-(2-carboxyphenylamino)-1-deoxy-D-ribulose 5-phosphate</text>
        <dbReference type="Rhea" id="RHEA:21540"/>
        <dbReference type="ChEBI" id="CHEBI:18277"/>
        <dbReference type="ChEBI" id="CHEBI:58613"/>
        <dbReference type="EC" id="5.3.1.24"/>
    </reaction>
</comment>
<dbReference type="Gene3D" id="3.20.20.70">
    <property type="entry name" value="Aldolase class I"/>
    <property type="match status" value="1"/>
</dbReference>
<sequence>MNTHEVRVKICGITTPEDALAAADAGADMVGLMFAQASPRYLPLPAAAAVARVLPPHIVRVGVFVDPDAATVWQAITTCALNMLQFHGHESPDFCRQFGLMTIKAFRIRDESSLQALTAYDTDAWLLDAWVPGAAGGTGRTFNWELARRARNLGRPIILAGGLTPDNVGQAIRTVQPFAVDVSSGVEIAPGRKCPQKMRAFVAAVRQAAATLATEPS</sequence>
<keyword evidence="9 10" id="KW-0413">Isomerase</keyword>
<evidence type="ECO:0000256" key="5">
    <source>
        <dbReference type="ARBA" id="ARBA00022272"/>
    </source>
</evidence>
<dbReference type="CDD" id="cd00405">
    <property type="entry name" value="PRAI"/>
    <property type="match status" value="1"/>
</dbReference>
<dbReference type="Proteomes" id="UP000477311">
    <property type="component" value="Unassembled WGS sequence"/>
</dbReference>
<comment type="similarity">
    <text evidence="3 10">Belongs to the TrpF family.</text>
</comment>
<evidence type="ECO:0000256" key="7">
    <source>
        <dbReference type="ARBA" id="ARBA00022822"/>
    </source>
</evidence>
<dbReference type="PANTHER" id="PTHR42894:SF1">
    <property type="entry name" value="N-(5'-PHOSPHORIBOSYL)ANTHRANILATE ISOMERASE"/>
    <property type="match status" value="1"/>
</dbReference>
<accession>A0A6M1S395</accession>
<dbReference type="AlphaFoldDB" id="A0A6M1S395"/>
<evidence type="ECO:0000313" key="13">
    <source>
        <dbReference type="Proteomes" id="UP000477311"/>
    </source>
</evidence>
<dbReference type="SUPFAM" id="SSF51366">
    <property type="entry name" value="Ribulose-phoshate binding barrel"/>
    <property type="match status" value="1"/>
</dbReference>
<dbReference type="NCBIfam" id="NF002298">
    <property type="entry name" value="PRK01222.1-4"/>
    <property type="match status" value="1"/>
</dbReference>
<organism evidence="12 13">
    <name type="scientific">Limisphaera ngatamarikiensis</name>
    <dbReference type="NCBI Taxonomy" id="1324935"/>
    <lineage>
        <taxon>Bacteria</taxon>
        <taxon>Pseudomonadati</taxon>
        <taxon>Verrucomicrobiota</taxon>
        <taxon>Verrucomicrobiia</taxon>
        <taxon>Limisphaerales</taxon>
        <taxon>Limisphaeraceae</taxon>
        <taxon>Limisphaera</taxon>
    </lineage>
</organism>